<dbReference type="InterPro" id="IPR000644">
    <property type="entry name" value="CBS_dom"/>
</dbReference>
<dbReference type="InterPro" id="IPR002550">
    <property type="entry name" value="CNNM"/>
</dbReference>
<dbReference type="PROSITE" id="PS51846">
    <property type="entry name" value="CNNM"/>
    <property type="match status" value="1"/>
</dbReference>
<evidence type="ECO:0000256" key="3">
    <source>
        <dbReference type="ARBA" id="ARBA00022692"/>
    </source>
</evidence>
<feature type="transmembrane region" description="Helical" evidence="8">
    <location>
        <begin position="102"/>
        <end position="122"/>
    </location>
</feature>
<evidence type="ECO:0008006" key="12">
    <source>
        <dbReference type="Google" id="ProtNLM"/>
    </source>
</evidence>
<keyword evidence="5 8" id="KW-1133">Transmembrane helix</keyword>
<dbReference type="Gene3D" id="3.10.580.10">
    <property type="entry name" value="CBS-domain"/>
    <property type="match status" value="1"/>
</dbReference>
<dbReference type="InterPro" id="IPR016169">
    <property type="entry name" value="FAD-bd_PCMH_sub2"/>
</dbReference>
<dbReference type="EMBL" id="UIDG01000061">
    <property type="protein sequence ID" value="SUS04868.1"/>
    <property type="molecule type" value="Genomic_DNA"/>
</dbReference>
<dbReference type="Pfam" id="PF00571">
    <property type="entry name" value="CBS"/>
    <property type="match status" value="1"/>
</dbReference>
<dbReference type="InterPro" id="IPR051676">
    <property type="entry name" value="UPF0053_domain"/>
</dbReference>
<keyword evidence="2" id="KW-1003">Cell membrane</keyword>
<evidence type="ECO:0000313" key="11">
    <source>
        <dbReference type="EMBL" id="SUS04868.1"/>
    </source>
</evidence>
<keyword evidence="7 8" id="KW-0472">Membrane</keyword>
<keyword evidence="3 8" id="KW-0812">Transmembrane</keyword>
<organism evidence="11">
    <name type="scientific">metagenome</name>
    <dbReference type="NCBI Taxonomy" id="256318"/>
    <lineage>
        <taxon>unclassified sequences</taxon>
        <taxon>metagenomes</taxon>
    </lineage>
</organism>
<dbReference type="PROSITE" id="PS51371">
    <property type="entry name" value="CBS"/>
    <property type="match status" value="1"/>
</dbReference>
<dbReference type="InterPro" id="IPR044751">
    <property type="entry name" value="Ion_transp-like_CBS"/>
</dbReference>
<dbReference type="GO" id="GO:0050660">
    <property type="term" value="F:flavin adenine dinucleotide binding"/>
    <property type="evidence" value="ECO:0007669"/>
    <property type="project" value="InterPro"/>
</dbReference>
<dbReference type="SMART" id="SM00116">
    <property type="entry name" value="CBS"/>
    <property type="match status" value="2"/>
</dbReference>
<comment type="subcellular location">
    <subcellularLocation>
        <location evidence="1">Cell membrane</location>
        <topology evidence="1">Multi-pass membrane protein</topology>
    </subcellularLocation>
</comment>
<accession>A0A380TA41</accession>
<keyword evidence="4" id="KW-0677">Repeat</keyword>
<evidence type="ECO:0000256" key="7">
    <source>
        <dbReference type="ARBA" id="ARBA00023136"/>
    </source>
</evidence>
<dbReference type="Pfam" id="PF01595">
    <property type="entry name" value="CNNM"/>
    <property type="match status" value="1"/>
</dbReference>
<dbReference type="Gene3D" id="3.30.465.10">
    <property type="match status" value="1"/>
</dbReference>
<feature type="domain" description="CNNM transmembrane" evidence="10">
    <location>
        <begin position="1"/>
        <end position="199"/>
    </location>
</feature>
<keyword evidence="6" id="KW-0129">CBS domain</keyword>
<evidence type="ECO:0000256" key="6">
    <source>
        <dbReference type="ARBA" id="ARBA00023122"/>
    </source>
</evidence>
<dbReference type="InterPro" id="IPR036318">
    <property type="entry name" value="FAD-bd_PCMH-like_sf"/>
</dbReference>
<evidence type="ECO:0000259" key="10">
    <source>
        <dbReference type="PROSITE" id="PS51846"/>
    </source>
</evidence>
<dbReference type="PANTHER" id="PTHR43099">
    <property type="entry name" value="UPF0053 PROTEIN YRKA"/>
    <property type="match status" value="1"/>
</dbReference>
<dbReference type="AlphaFoldDB" id="A0A380TA41"/>
<feature type="transmembrane region" description="Helical" evidence="8">
    <location>
        <begin position="6"/>
        <end position="27"/>
    </location>
</feature>
<dbReference type="InterPro" id="IPR005170">
    <property type="entry name" value="Transptr-assoc_dom"/>
</dbReference>
<name>A0A380TA41_9ZZZZ</name>
<evidence type="ECO:0000259" key="9">
    <source>
        <dbReference type="PROSITE" id="PS51371"/>
    </source>
</evidence>
<feature type="domain" description="CBS" evidence="9">
    <location>
        <begin position="282"/>
        <end position="338"/>
    </location>
</feature>
<protein>
    <recommendedName>
        <fullName evidence="12">Hemolysin</fullName>
    </recommendedName>
</protein>
<dbReference type="SUPFAM" id="SSF54631">
    <property type="entry name" value="CBS-domain pair"/>
    <property type="match status" value="1"/>
</dbReference>
<evidence type="ECO:0000256" key="8">
    <source>
        <dbReference type="SAM" id="Phobius"/>
    </source>
</evidence>
<evidence type="ECO:0000256" key="1">
    <source>
        <dbReference type="ARBA" id="ARBA00004651"/>
    </source>
</evidence>
<dbReference type="InterPro" id="IPR046342">
    <property type="entry name" value="CBS_dom_sf"/>
</dbReference>
<gene>
    <name evidence="11" type="ORF">DF3PB_1530002</name>
</gene>
<evidence type="ECO:0000256" key="2">
    <source>
        <dbReference type="ARBA" id="ARBA00022475"/>
    </source>
</evidence>
<feature type="transmembrane region" description="Helical" evidence="8">
    <location>
        <begin position="66"/>
        <end position="90"/>
    </location>
</feature>
<dbReference type="Pfam" id="PF03471">
    <property type="entry name" value="CorC_HlyC"/>
    <property type="match status" value="1"/>
</dbReference>
<dbReference type="SMART" id="SM01091">
    <property type="entry name" value="CorC_HlyC"/>
    <property type="match status" value="1"/>
</dbReference>
<dbReference type="GO" id="GO:0005886">
    <property type="term" value="C:plasma membrane"/>
    <property type="evidence" value="ECO:0007669"/>
    <property type="project" value="UniProtKB-SubCell"/>
</dbReference>
<sequence length="432" mass="46168">MLALDLVVVLMLIVVNGFLAMAELAMVSVRPSQLKVMAQQGSSGAARALQLSVDPGRFLSTVQVGITLVGVLTGAFSGATIAEALAGWLAAAGVPTAIVEPVALAAVVVVIVYLTLIVGELVPKRLALRNPAGTAAMVAMPLELLARVAAPAVWLLDRSSHLAMRLMGLGHTAQPAVTEEEIKALIREGEAAGIVEPAEGQMLSSILRLGDRTARSVMTPRPDVDWINLDGDQASIRAALRQTRHSRLPACRGRIDEVVGVVQTKDVLNACLTDDPLDVGSLVRNAIVVHEGADVLDVIEMLRTNPIHMALVVDEYGSFEGIVTATDILSAIVGSLDQPVGPEDAPAVQREDGSWLLDGSMPVDNIADILELDLPPGQDFHTVAGFVLWHLRRLPTPGESFLWRGWRFEVVDMDGRRIDKILAERAPATRRQ</sequence>
<evidence type="ECO:0000256" key="5">
    <source>
        <dbReference type="ARBA" id="ARBA00022989"/>
    </source>
</evidence>
<dbReference type="PANTHER" id="PTHR43099:SF5">
    <property type="entry name" value="HLYC_CORC FAMILY TRANSPORTER"/>
    <property type="match status" value="1"/>
</dbReference>
<reference evidence="11" key="1">
    <citation type="submission" date="2018-07" db="EMBL/GenBank/DDBJ databases">
        <authorList>
            <person name="Quirk P.G."/>
            <person name="Krulwich T.A."/>
        </authorList>
    </citation>
    <scope>NUCLEOTIDE SEQUENCE</scope>
</reference>
<proteinExistence type="predicted"/>
<dbReference type="CDD" id="cd04590">
    <property type="entry name" value="CBS_pair_CorC_HlyC_assoc"/>
    <property type="match status" value="1"/>
</dbReference>
<evidence type="ECO:0000256" key="4">
    <source>
        <dbReference type="ARBA" id="ARBA00022737"/>
    </source>
</evidence>
<dbReference type="SUPFAM" id="SSF56176">
    <property type="entry name" value="FAD-binding/transporter-associated domain-like"/>
    <property type="match status" value="1"/>
</dbReference>